<evidence type="ECO:0000313" key="3">
    <source>
        <dbReference type="EMBL" id="KAJ3434637.1"/>
    </source>
</evidence>
<name>A0AAV7YXM4_9EUKA</name>
<organism evidence="3 4">
    <name type="scientific">Anaeramoeba flamelloides</name>
    <dbReference type="NCBI Taxonomy" id="1746091"/>
    <lineage>
        <taxon>Eukaryota</taxon>
        <taxon>Metamonada</taxon>
        <taxon>Anaeramoebidae</taxon>
        <taxon>Anaeramoeba</taxon>
    </lineage>
</organism>
<evidence type="ECO:0000313" key="4">
    <source>
        <dbReference type="Proteomes" id="UP001146793"/>
    </source>
</evidence>
<protein>
    <submittedName>
        <fullName evidence="3">Uncharacterized protein</fullName>
    </submittedName>
</protein>
<feature type="compositionally biased region" description="Basic residues" evidence="1">
    <location>
        <begin position="498"/>
        <end position="524"/>
    </location>
</feature>
<dbReference type="Proteomes" id="UP001146793">
    <property type="component" value="Unassembled WGS sequence"/>
</dbReference>
<dbReference type="AlphaFoldDB" id="A0AAV7YXM4"/>
<evidence type="ECO:0000256" key="2">
    <source>
        <dbReference type="SAM" id="Phobius"/>
    </source>
</evidence>
<feature type="compositionally biased region" description="Basic residues" evidence="1">
    <location>
        <begin position="532"/>
        <end position="574"/>
    </location>
</feature>
<dbReference type="EMBL" id="JANTQA010000042">
    <property type="protein sequence ID" value="KAJ3434637.1"/>
    <property type="molecule type" value="Genomic_DNA"/>
</dbReference>
<feature type="compositionally biased region" description="Basic and acidic residues" evidence="1">
    <location>
        <begin position="575"/>
        <end position="593"/>
    </location>
</feature>
<feature type="compositionally biased region" description="Basic and acidic residues" evidence="1">
    <location>
        <begin position="486"/>
        <end position="497"/>
    </location>
</feature>
<reference evidence="3" key="1">
    <citation type="submission" date="2022-08" db="EMBL/GenBank/DDBJ databases">
        <title>Novel sulphate-reducing endosymbionts in the free-living metamonad Anaeramoeba.</title>
        <authorList>
            <person name="Jerlstrom-Hultqvist J."/>
            <person name="Cepicka I."/>
            <person name="Gallot-Lavallee L."/>
            <person name="Salas-Leiva D."/>
            <person name="Curtis B.A."/>
            <person name="Zahonova K."/>
            <person name="Pipaliya S."/>
            <person name="Dacks J."/>
            <person name="Roger A.J."/>
        </authorList>
    </citation>
    <scope>NUCLEOTIDE SEQUENCE</scope>
    <source>
        <strain evidence="3">Busselton2</strain>
    </source>
</reference>
<keyword evidence="2" id="KW-0472">Membrane</keyword>
<keyword evidence="2" id="KW-0812">Transmembrane</keyword>
<gene>
    <name evidence="3" type="ORF">M0812_01755</name>
</gene>
<evidence type="ECO:0000256" key="1">
    <source>
        <dbReference type="SAM" id="MobiDB-lite"/>
    </source>
</evidence>
<sequence length="593" mass="71756">MFQDTLSKCIYEILLNGSEGLLLKQLYEFQKFETDKPKVKLFSKLINCNIEFYEKRKKSDRKIMKKEELINLDPLKMENQIILVSSEIERQKFLWTNDINLQNDPKKIQILEYITKHTTNGVSFIDIQQKFKKKRRTFYILTLFLNFSLICTECIDLNSMKKLILQEIKKYPDEIGIGKEELLRRILDYSGNDKILKYLFDKYNKICNELEKNGKLQVKIIQFKDVDKTIRKERIFFNYWENNRIIHISKSSKSESIKKFHNCKDKKLINPKQEIYQIFGHHITRQILDIVKKRGKKGIFQSIITIPYYCKRILTEENKKENLIIINSKNKNNITITTPTTPTNDDDKTLSNNKKYSNQLIETNSQIKEIEKIQKTKYKINQLSLTATNRINFLKKVIESYRILTWSKLYQILKNREKIGKKTICDQKTFKRAINTGRKIGFLKIFEIPQQFKTINTNWILTSFNVSIKEIEIFLKNYHLEKKKEEMEKEEKKEKEKEKRKKLRKKNKKGKRKKSKKTKRKEKKRDKDKEKIKTKKREKKKGRKKKKKEKKKKKKKRKKKRKRKIKKKKKRKKDKEKEKNEKRKEIKKEKLIK</sequence>
<keyword evidence="2" id="KW-1133">Transmembrane helix</keyword>
<feature type="transmembrane region" description="Helical" evidence="2">
    <location>
        <begin position="138"/>
        <end position="160"/>
    </location>
</feature>
<feature type="region of interest" description="Disordered" evidence="1">
    <location>
        <begin position="486"/>
        <end position="593"/>
    </location>
</feature>
<accession>A0AAV7YXM4</accession>
<comment type="caution">
    <text evidence="3">The sequence shown here is derived from an EMBL/GenBank/DDBJ whole genome shotgun (WGS) entry which is preliminary data.</text>
</comment>
<proteinExistence type="predicted"/>